<dbReference type="FunCoup" id="A0A066WKY6">
    <property type="interactions" value="136"/>
</dbReference>
<dbReference type="SMART" id="SM00028">
    <property type="entry name" value="TPR"/>
    <property type="match status" value="2"/>
</dbReference>
<evidence type="ECO:0000313" key="5">
    <source>
        <dbReference type="Proteomes" id="UP000027361"/>
    </source>
</evidence>
<evidence type="ECO:0000256" key="2">
    <source>
        <dbReference type="ARBA" id="ARBA00022803"/>
    </source>
</evidence>
<dbReference type="AlphaFoldDB" id="A0A066WKY6"/>
<evidence type="ECO:0000256" key="1">
    <source>
        <dbReference type="ARBA" id="ARBA00022737"/>
    </source>
</evidence>
<accession>A0A066WKY6</accession>
<dbReference type="GO" id="GO:0051879">
    <property type="term" value="F:Hsp90 protein binding"/>
    <property type="evidence" value="ECO:0007669"/>
    <property type="project" value="TreeGrafter"/>
</dbReference>
<dbReference type="OrthoDB" id="433738at2759"/>
<dbReference type="RefSeq" id="XP_013246077.1">
    <property type="nucleotide sequence ID" value="XM_013390623.1"/>
</dbReference>
<keyword evidence="5" id="KW-1185">Reference proteome</keyword>
<feature type="repeat" description="TPR" evidence="3">
    <location>
        <begin position="158"/>
        <end position="191"/>
    </location>
</feature>
<dbReference type="HOGENOM" id="CLU_090376_1_0_1"/>
<evidence type="ECO:0000256" key="3">
    <source>
        <dbReference type="PROSITE-ProRule" id="PRU00339"/>
    </source>
</evidence>
<comment type="caution">
    <text evidence="4">The sequence shown here is derived from an EMBL/GenBank/DDBJ whole genome shotgun (WGS) entry which is preliminary data.</text>
</comment>
<keyword evidence="1" id="KW-0677">Repeat</keyword>
<dbReference type="InterPro" id="IPR019734">
    <property type="entry name" value="TPR_rpt"/>
</dbReference>
<dbReference type="PANTHER" id="PTHR22904:SF523">
    <property type="entry name" value="STRESS-INDUCED-PHOSPHOPROTEIN 1"/>
    <property type="match status" value="1"/>
</dbReference>
<dbReference type="SUPFAM" id="SSF48452">
    <property type="entry name" value="TPR-like"/>
    <property type="match status" value="1"/>
</dbReference>
<dbReference type="OMA" id="KMYTLAI"/>
<organism evidence="4 5">
    <name type="scientific">Tilletiaria anomala (strain ATCC 24038 / CBS 436.72 / UBC 951)</name>
    <dbReference type="NCBI Taxonomy" id="1037660"/>
    <lineage>
        <taxon>Eukaryota</taxon>
        <taxon>Fungi</taxon>
        <taxon>Dikarya</taxon>
        <taxon>Basidiomycota</taxon>
        <taxon>Ustilaginomycotina</taxon>
        <taxon>Exobasidiomycetes</taxon>
        <taxon>Georgefischeriales</taxon>
        <taxon>Tilletiariaceae</taxon>
        <taxon>Tilletiaria</taxon>
    </lineage>
</organism>
<dbReference type="PROSITE" id="PS50005">
    <property type="entry name" value="TPR"/>
    <property type="match status" value="1"/>
</dbReference>
<dbReference type="PANTHER" id="PTHR22904">
    <property type="entry name" value="TPR REPEAT CONTAINING PROTEIN"/>
    <property type="match status" value="1"/>
</dbReference>
<dbReference type="Gene3D" id="1.25.40.10">
    <property type="entry name" value="Tetratricopeptide repeat domain"/>
    <property type="match status" value="1"/>
</dbReference>
<sequence length="207" mass="22501">MDAPPVPPAPTEEQMALSDATFKQVPLCIDPNTDILMSPTHDMTLLNALSRSLKALPPQIAFPPPPNVVLPQRSMAVNKAREDGNAAFKKKDMVEAIKMYTLAVDVAASRPLWESNQIAREELAAVLANRSAALAAVEDWIGALCDADAVINLKKPWAKGYFRKGKALAGLGRFKEAKEAYEMGMQFDPDNPDFAAALAELPKRETS</sequence>
<dbReference type="InterPro" id="IPR013105">
    <property type="entry name" value="TPR_2"/>
</dbReference>
<gene>
    <name evidence="4" type="ORF">K437DRAFT_277219</name>
</gene>
<dbReference type="Proteomes" id="UP000027361">
    <property type="component" value="Unassembled WGS sequence"/>
</dbReference>
<dbReference type="InParanoid" id="A0A066WKY6"/>
<dbReference type="InterPro" id="IPR011990">
    <property type="entry name" value="TPR-like_helical_dom_sf"/>
</dbReference>
<evidence type="ECO:0000313" key="4">
    <source>
        <dbReference type="EMBL" id="KDN53238.1"/>
    </source>
</evidence>
<name>A0A066WKY6_TILAU</name>
<dbReference type="Pfam" id="PF07719">
    <property type="entry name" value="TPR_2"/>
    <property type="match status" value="1"/>
</dbReference>
<dbReference type="STRING" id="1037660.A0A066WKY6"/>
<keyword evidence="2 3" id="KW-0802">TPR repeat</keyword>
<reference evidence="4 5" key="1">
    <citation type="submission" date="2014-05" db="EMBL/GenBank/DDBJ databases">
        <title>Draft genome sequence of a rare smut relative, Tilletiaria anomala UBC 951.</title>
        <authorList>
            <consortium name="DOE Joint Genome Institute"/>
            <person name="Toome M."/>
            <person name="Kuo A."/>
            <person name="Henrissat B."/>
            <person name="Lipzen A."/>
            <person name="Tritt A."/>
            <person name="Yoshinaga Y."/>
            <person name="Zane M."/>
            <person name="Barry K."/>
            <person name="Grigoriev I.V."/>
            <person name="Spatafora J.W."/>
            <person name="Aimea M.C."/>
        </authorList>
    </citation>
    <scope>NUCLEOTIDE SEQUENCE [LARGE SCALE GENOMIC DNA]</scope>
    <source>
        <strain evidence="4 5">UBC 951</strain>
    </source>
</reference>
<dbReference type="GeneID" id="25266804"/>
<dbReference type="EMBL" id="JMSN01000003">
    <property type="protein sequence ID" value="KDN53238.1"/>
    <property type="molecule type" value="Genomic_DNA"/>
</dbReference>
<proteinExistence type="predicted"/>
<protein>
    <submittedName>
        <fullName evidence="4">TPR-like protein</fullName>
    </submittedName>
</protein>